<dbReference type="VEuPathDB" id="TriTrypDB:TvY486_0302110"/>
<organism evidence="2">
    <name type="scientific">Trypanosoma vivax (strain Y486)</name>
    <dbReference type="NCBI Taxonomy" id="1055687"/>
    <lineage>
        <taxon>Eukaryota</taxon>
        <taxon>Discoba</taxon>
        <taxon>Euglenozoa</taxon>
        <taxon>Kinetoplastea</taxon>
        <taxon>Metakinetoplastina</taxon>
        <taxon>Trypanosomatida</taxon>
        <taxon>Trypanosomatidae</taxon>
        <taxon>Trypanosoma</taxon>
        <taxon>Duttonella</taxon>
    </lineage>
</organism>
<feature type="compositionally biased region" description="Basic and acidic residues" evidence="1">
    <location>
        <begin position="55"/>
        <end position="65"/>
    </location>
</feature>
<evidence type="ECO:0000313" key="2">
    <source>
        <dbReference type="EMBL" id="CCC47024.1"/>
    </source>
</evidence>
<feature type="region of interest" description="Disordered" evidence="1">
    <location>
        <begin position="159"/>
        <end position="187"/>
    </location>
</feature>
<dbReference type="EMBL" id="HE573019">
    <property type="protein sequence ID" value="CCC47024.1"/>
    <property type="molecule type" value="Genomic_DNA"/>
</dbReference>
<accession>G0TSU5</accession>
<feature type="non-terminal residue" evidence="2">
    <location>
        <position position="1500"/>
    </location>
</feature>
<protein>
    <submittedName>
        <fullName evidence="2">Uncharacterized protein</fullName>
    </submittedName>
</protein>
<proteinExistence type="predicted"/>
<sequence length="1500" mass="164518">MLRRLAHRSTVFALPSQGHFSLCSAFFVFATGSFQRAPVKEVRVSAVPSNAALEKGGRRSSRDGNAEATDDDDKTEEVAPPKQARRSVKNKTSLAEAKSDAQEDVAELTPPDASLHTDELDGLVERPTAAPKKDESQALLEIDALRVLKEWDAVCADTSLEESDKSPGAPEVIQQGSVPPSHTTSAAMGATTTAKVAALGARLTRAVKLRRRYPALHAVLSAHERSRMERGRVCTLHMAEVAQATEKLCAFFSFLRVYRTSPFHSFVVYKAVVDQLMQHVVSLQSSVDATSSCKDQWQCSRLSAKRALLWLALELRQSYLEISAALRSPNPPVERTKKVNKRKNDDTRHKKWLEDVINRFIESVAIVVTEEIVAGKCYRKLHSITGAVVDIAVISLTSVLVRDHQSSTQSTAKKWDETVSRLQAAVAEYLGSSAIQNACGPVVDAAKSYAFDMRLKQDIMSRFQQLCVSVSTHPKIFTDVMCGPDFVQKVETLPSQDLRDLTYAAIVTGAALFCKEANDAAVSALRQSFRTGGKELHTGGSLGPTGDEIETCDEVDSISRFVGPKSRRAIIAFALFYAGYDPESVLRSGFCVGNNAAEVLEILHIAALFSRTFALEPLPPRLSSLLTQESSTLIDARIRTEHRAGSTPTESLEAKKPLREILEGGKQWRNTDVIHSQTKEEPSATGRRRGTVVDLETTLHLAFTTSLELLVRGEEKKLSPHLARLISLLEREGSYHYLVDGFMSLIDEFMERLRVVGTLGCASKTKEQACTSLEVEKSLAEVTALFVPRVVESAQRQLSKAKRSSSMCDAEEQTAQELLQSVQNFTVYVAACGMSETTAKQLVGLHSTVLRGLLSGGQGESVLSFRGGSSRVETTQDRFHVFSIVGMLFRLASKFAVEAEPGELQAFRTDILDPALTRVLQHHNVNNGETQSEPLDLAALSEITAVMCVPRTIHHLSSQLLDQLTTAVKLAAARESELSCTAGDQCLSSQTAARLLLSAAAVCQLRKEAFTERYMEMVFALAPLLLPRDVSSVLRAFVECHVPTNNEAVNALRGLLADEAQSLNSSLSPQETLSALQVLCELDDPSQKTYTAILRRIVESEHRRGPGEAGILVRIATRLQRLGDAISPDDMKFLQDLPASLAETVLRARQQCPPSELPLVLKGFSQLSKATHGELQSRVMSAYILRTIQSRLLLSAEDVVDCLESYTEAQVRHQYLFGVLLARITDLKSKFSLPLAVRLVRCGVNSTWDKSVQTACITAAQPVFLGLVRHLIQSDPASLPFVAGHSVLVLQCLAEAFPNDPTSSMVLQNMADHRNALSLSAMIAVLQLIVRRSSTEYNILRCMTDHAASSLFPQASPKSFAELTRLFVQCGVRSRTLFDAVGKRFRETAGECDTEVLTTLAEAFTIAHVDLEEGIIGTLTERLIELGEQQSVSFHLAQYVTLLKFFALVSTDSAKHATSLLLKNAYQNLSKLAEAPRSEVCLTPADIQCFCLLLFVWARK</sequence>
<name>G0TSU5_TRYVY</name>
<feature type="region of interest" description="Disordered" evidence="1">
    <location>
        <begin position="50"/>
        <end position="119"/>
    </location>
</feature>
<reference evidence="2" key="1">
    <citation type="journal article" date="2012" name="Proc. Natl. Acad. Sci. U.S.A.">
        <title>Antigenic diversity is generated by distinct evolutionary mechanisms in African trypanosome species.</title>
        <authorList>
            <person name="Jackson A.P."/>
            <person name="Berry A."/>
            <person name="Aslett M."/>
            <person name="Allison H.C."/>
            <person name="Burton P."/>
            <person name="Vavrova-Anderson J."/>
            <person name="Brown R."/>
            <person name="Browne H."/>
            <person name="Corton N."/>
            <person name="Hauser H."/>
            <person name="Gamble J."/>
            <person name="Gilderthorp R."/>
            <person name="Marcello L."/>
            <person name="McQuillan J."/>
            <person name="Otto T.D."/>
            <person name="Quail M.A."/>
            <person name="Sanders M.J."/>
            <person name="van Tonder A."/>
            <person name="Ginger M.L."/>
            <person name="Field M.C."/>
            <person name="Barry J.D."/>
            <person name="Hertz-Fowler C."/>
            <person name="Berriman M."/>
        </authorList>
    </citation>
    <scope>NUCLEOTIDE SEQUENCE</scope>
    <source>
        <strain evidence="2">Y486</strain>
    </source>
</reference>
<gene>
    <name evidence="2" type="ORF">TVY486_0302110</name>
</gene>
<evidence type="ECO:0000256" key="1">
    <source>
        <dbReference type="SAM" id="MobiDB-lite"/>
    </source>
</evidence>